<evidence type="ECO:0000313" key="7">
    <source>
        <dbReference type="EMBL" id="KAF1919952.1"/>
    </source>
</evidence>
<dbReference type="InterPro" id="IPR002293">
    <property type="entry name" value="AA/rel_permease1"/>
</dbReference>
<evidence type="ECO:0008006" key="9">
    <source>
        <dbReference type="Google" id="ProtNLM"/>
    </source>
</evidence>
<dbReference type="GO" id="GO:0016020">
    <property type="term" value="C:membrane"/>
    <property type="evidence" value="ECO:0007669"/>
    <property type="project" value="UniProtKB-SubCell"/>
</dbReference>
<sequence length="114" mass="12840">GLTCRRIPRADGEYNWVAILAPKNLSNFLSHLTRWILVIAWQAACASVTWINSTIIIGIVQVNYPGYVTKNWHSTFMLYAVITVAVLINKYSGRSCPWLEAVAFLVHILGFSPF</sequence>
<keyword evidence="2" id="KW-0813">Transport</keyword>
<name>A0A6A5QWZ8_AMPQU</name>
<feature type="non-terminal residue" evidence="7">
    <location>
        <position position="1"/>
    </location>
</feature>
<dbReference type="Proteomes" id="UP000800096">
    <property type="component" value="Unassembled WGS sequence"/>
</dbReference>
<feature type="transmembrane region" description="Helical" evidence="6">
    <location>
        <begin position="72"/>
        <end position="89"/>
    </location>
</feature>
<accession>A0A6A5QWZ8</accession>
<feature type="transmembrane region" description="Helical" evidence="6">
    <location>
        <begin position="35"/>
        <end position="60"/>
    </location>
</feature>
<keyword evidence="3 6" id="KW-0812">Transmembrane</keyword>
<proteinExistence type="predicted"/>
<evidence type="ECO:0000256" key="1">
    <source>
        <dbReference type="ARBA" id="ARBA00004141"/>
    </source>
</evidence>
<dbReference type="AlphaFoldDB" id="A0A6A5QWZ8"/>
<keyword evidence="5 6" id="KW-0472">Membrane</keyword>
<keyword evidence="4 6" id="KW-1133">Transmembrane helix</keyword>
<dbReference type="OrthoDB" id="3257095at2759"/>
<dbReference type="GO" id="GO:0022857">
    <property type="term" value="F:transmembrane transporter activity"/>
    <property type="evidence" value="ECO:0007669"/>
    <property type="project" value="InterPro"/>
</dbReference>
<comment type="subcellular location">
    <subcellularLocation>
        <location evidence="1">Membrane</location>
        <topology evidence="1">Multi-pass membrane protein</topology>
    </subcellularLocation>
</comment>
<organism evidence="7 8">
    <name type="scientific">Ampelomyces quisqualis</name>
    <name type="common">Powdery mildew agent</name>
    <dbReference type="NCBI Taxonomy" id="50730"/>
    <lineage>
        <taxon>Eukaryota</taxon>
        <taxon>Fungi</taxon>
        <taxon>Dikarya</taxon>
        <taxon>Ascomycota</taxon>
        <taxon>Pezizomycotina</taxon>
        <taxon>Dothideomycetes</taxon>
        <taxon>Pleosporomycetidae</taxon>
        <taxon>Pleosporales</taxon>
        <taxon>Pleosporineae</taxon>
        <taxon>Phaeosphaeriaceae</taxon>
        <taxon>Ampelomyces</taxon>
    </lineage>
</organism>
<dbReference type="Gene3D" id="1.20.1740.10">
    <property type="entry name" value="Amino acid/polyamine transporter I"/>
    <property type="match status" value="1"/>
</dbReference>
<protein>
    <recommendedName>
        <fullName evidence="9">Amino acid permease/ SLC12A domain-containing protein</fullName>
    </recommendedName>
</protein>
<evidence type="ECO:0000256" key="5">
    <source>
        <dbReference type="ARBA" id="ARBA00023136"/>
    </source>
</evidence>
<gene>
    <name evidence="7" type="ORF">BDU57DRAFT_570091</name>
</gene>
<dbReference type="PANTHER" id="PTHR45649">
    <property type="entry name" value="AMINO-ACID PERMEASE BAT1"/>
    <property type="match status" value="1"/>
</dbReference>
<evidence type="ECO:0000256" key="6">
    <source>
        <dbReference type="SAM" id="Phobius"/>
    </source>
</evidence>
<evidence type="ECO:0000256" key="4">
    <source>
        <dbReference type="ARBA" id="ARBA00022989"/>
    </source>
</evidence>
<evidence type="ECO:0000256" key="3">
    <source>
        <dbReference type="ARBA" id="ARBA00022692"/>
    </source>
</evidence>
<dbReference type="Pfam" id="PF13520">
    <property type="entry name" value="AA_permease_2"/>
    <property type="match status" value="1"/>
</dbReference>
<reference evidence="7" key="1">
    <citation type="journal article" date="2020" name="Stud. Mycol.">
        <title>101 Dothideomycetes genomes: a test case for predicting lifestyles and emergence of pathogens.</title>
        <authorList>
            <person name="Haridas S."/>
            <person name="Albert R."/>
            <person name="Binder M."/>
            <person name="Bloem J."/>
            <person name="Labutti K."/>
            <person name="Salamov A."/>
            <person name="Andreopoulos B."/>
            <person name="Baker S."/>
            <person name="Barry K."/>
            <person name="Bills G."/>
            <person name="Bluhm B."/>
            <person name="Cannon C."/>
            <person name="Castanera R."/>
            <person name="Culley D."/>
            <person name="Daum C."/>
            <person name="Ezra D."/>
            <person name="Gonzalez J."/>
            <person name="Henrissat B."/>
            <person name="Kuo A."/>
            <person name="Liang C."/>
            <person name="Lipzen A."/>
            <person name="Lutzoni F."/>
            <person name="Magnuson J."/>
            <person name="Mondo S."/>
            <person name="Nolan M."/>
            <person name="Ohm R."/>
            <person name="Pangilinan J."/>
            <person name="Park H.-J."/>
            <person name="Ramirez L."/>
            <person name="Alfaro M."/>
            <person name="Sun H."/>
            <person name="Tritt A."/>
            <person name="Yoshinaga Y."/>
            <person name="Zwiers L.-H."/>
            <person name="Turgeon B."/>
            <person name="Goodwin S."/>
            <person name="Spatafora J."/>
            <person name="Crous P."/>
            <person name="Grigoriev I."/>
        </authorList>
    </citation>
    <scope>NUCLEOTIDE SEQUENCE</scope>
    <source>
        <strain evidence="7">HMLAC05119</strain>
    </source>
</reference>
<evidence type="ECO:0000313" key="8">
    <source>
        <dbReference type="Proteomes" id="UP000800096"/>
    </source>
</evidence>
<dbReference type="EMBL" id="ML979133">
    <property type="protein sequence ID" value="KAF1919952.1"/>
    <property type="molecule type" value="Genomic_DNA"/>
</dbReference>
<evidence type="ECO:0000256" key="2">
    <source>
        <dbReference type="ARBA" id="ARBA00022448"/>
    </source>
</evidence>
<keyword evidence="8" id="KW-1185">Reference proteome</keyword>
<dbReference type="PANTHER" id="PTHR45649:SF1">
    <property type="entry name" value="TRANSPORTER, PUTATIVE (EUROFUNG)-RELATED"/>
    <property type="match status" value="1"/>
</dbReference>